<dbReference type="InterPro" id="IPR036097">
    <property type="entry name" value="HisK_dim/P_sf"/>
</dbReference>
<evidence type="ECO:0000256" key="1">
    <source>
        <dbReference type="SAM" id="Coils"/>
    </source>
</evidence>
<dbReference type="Proteomes" id="UP000229438">
    <property type="component" value="Unassembled WGS sequence"/>
</dbReference>
<dbReference type="Gene3D" id="1.10.287.130">
    <property type="match status" value="1"/>
</dbReference>
<keyword evidence="2" id="KW-1133">Transmembrane helix</keyword>
<dbReference type="InterPro" id="IPR003661">
    <property type="entry name" value="HisK_dim/P_dom"/>
</dbReference>
<reference evidence="5" key="1">
    <citation type="submission" date="2017-09" db="EMBL/GenBank/DDBJ databases">
        <title>Depth-based differentiation of microbial function through sediment-hosted aquifers and enrichment of novel symbionts in the deep terrestrial subsurface.</title>
        <authorList>
            <person name="Probst A.J."/>
            <person name="Ladd B."/>
            <person name="Jarett J.K."/>
            <person name="Geller-Mcgrath D.E."/>
            <person name="Sieber C.M.K."/>
            <person name="Emerson J.B."/>
            <person name="Anantharaman K."/>
            <person name="Thomas B.C."/>
            <person name="Malmstrom R."/>
            <person name="Stieglmeier M."/>
            <person name="Klingl A."/>
            <person name="Woyke T."/>
            <person name="Ryan C.M."/>
            <person name="Banfield J.F."/>
        </authorList>
    </citation>
    <scope>NUCLEOTIDE SEQUENCE [LARGE SCALE GENOMIC DNA]</scope>
</reference>
<evidence type="ECO:0000313" key="4">
    <source>
        <dbReference type="EMBL" id="PJC68086.1"/>
    </source>
</evidence>
<keyword evidence="1" id="KW-0175">Coiled coil</keyword>
<comment type="caution">
    <text evidence="4">The sequence shown here is derived from an EMBL/GenBank/DDBJ whole genome shotgun (WGS) entry which is preliminary data.</text>
</comment>
<evidence type="ECO:0000313" key="5">
    <source>
        <dbReference type="Proteomes" id="UP000229438"/>
    </source>
</evidence>
<dbReference type="GO" id="GO:0000155">
    <property type="term" value="F:phosphorelay sensor kinase activity"/>
    <property type="evidence" value="ECO:0007669"/>
    <property type="project" value="InterPro"/>
</dbReference>
<proteinExistence type="predicted"/>
<dbReference type="SMART" id="SM00388">
    <property type="entry name" value="HisKA"/>
    <property type="match status" value="1"/>
</dbReference>
<dbReference type="AlphaFoldDB" id="A0A2M8G5G9"/>
<dbReference type="SUPFAM" id="SSF47384">
    <property type="entry name" value="Homodimeric domain of signal transducing histidine kinase"/>
    <property type="match status" value="1"/>
</dbReference>
<name>A0A2M8G5G9_UNCKA</name>
<evidence type="ECO:0000256" key="2">
    <source>
        <dbReference type="SAM" id="Phobius"/>
    </source>
</evidence>
<evidence type="ECO:0000259" key="3">
    <source>
        <dbReference type="SMART" id="SM00388"/>
    </source>
</evidence>
<dbReference type="EMBL" id="PFQS01000127">
    <property type="protein sequence ID" value="PJC68086.1"/>
    <property type="molecule type" value="Genomic_DNA"/>
</dbReference>
<dbReference type="CDD" id="cd00082">
    <property type="entry name" value="HisKA"/>
    <property type="match status" value="1"/>
</dbReference>
<sequence length="146" mass="16917">MNQNPFSGILLLTKIMQNLYLAFMAYYGYALSKKIISEKARSQMLGILITDLKKVNEKLDKANERLRELDHLKDAFVPIASQELKTPLTAIKNYLWMLKEGKEKSELDQKGKEFLEKVVKLTQELFEQVEKLGKIVDRKSNLKPID</sequence>
<dbReference type="Pfam" id="PF00512">
    <property type="entry name" value="HisKA"/>
    <property type="match status" value="1"/>
</dbReference>
<feature type="domain" description="Signal transduction histidine kinase dimerisation/phosphoacceptor" evidence="3">
    <location>
        <begin position="72"/>
        <end position="141"/>
    </location>
</feature>
<feature type="transmembrane region" description="Helical" evidence="2">
    <location>
        <begin position="6"/>
        <end position="29"/>
    </location>
</feature>
<protein>
    <recommendedName>
        <fullName evidence="3">Signal transduction histidine kinase dimerisation/phosphoacceptor domain-containing protein</fullName>
    </recommendedName>
</protein>
<keyword evidence="2" id="KW-0472">Membrane</keyword>
<organism evidence="4 5">
    <name type="scientific">candidate division WWE3 bacterium CG_4_8_14_3_um_filter_42_11</name>
    <dbReference type="NCBI Taxonomy" id="1975076"/>
    <lineage>
        <taxon>Bacteria</taxon>
        <taxon>Katanobacteria</taxon>
    </lineage>
</organism>
<keyword evidence="2" id="KW-0812">Transmembrane</keyword>
<accession>A0A2M8G5G9</accession>
<feature type="coiled-coil region" evidence="1">
    <location>
        <begin position="45"/>
        <end position="72"/>
    </location>
</feature>
<gene>
    <name evidence="4" type="ORF">CO015_05335</name>
</gene>